<proteinExistence type="predicted"/>
<organism evidence="2 3">
    <name type="scientific">Saccharopolyspora taberi</name>
    <dbReference type="NCBI Taxonomy" id="60895"/>
    <lineage>
        <taxon>Bacteria</taxon>
        <taxon>Bacillati</taxon>
        <taxon>Actinomycetota</taxon>
        <taxon>Actinomycetes</taxon>
        <taxon>Pseudonocardiales</taxon>
        <taxon>Pseudonocardiaceae</taxon>
        <taxon>Saccharopolyspora</taxon>
    </lineage>
</organism>
<accession>A0ABN3VP96</accession>
<name>A0ABN3VP96_9PSEU</name>
<feature type="compositionally biased region" description="Basic and acidic residues" evidence="1">
    <location>
        <begin position="416"/>
        <end position="432"/>
    </location>
</feature>
<comment type="caution">
    <text evidence="2">The sequence shown here is derived from an EMBL/GenBank/DDBJ whole genome shotgun (WGS) entry which is preliminary data.</text>
</comment>
<evidence type="ECO:0000256" key="1">
    <source>
        <dbReference type="SAM" id="MobiDB-lite"/>
    </source>
</evidence>
<reference evidence="2 3" key="1">
    <citation type="journal article" date="2019" name="Int. J. Syst. Evol. Microbiol.">
        <title>The Global Catalogue of Microorganisms (GCM) 10K type strain sequencing project: providing services to taxonomists for standard genome sequencing and annotation.</title>
        <authorList>
            <consortium name="The Broad Institute Genomics Platform"/>
            <consortium name="The Broad Institute Genome Sequencing Center for Infectious Disease"/>
            <person name="Wu L."/>
            <person name="Ma J."/>
        </authorList>
    </citation>
    <scope>NUCLEOTIDE SEQUENCE [LARGE SCALE GENOMIC DNA]</scope>
    <source>
        <strain evidence="2 3">JCM 9383</strain>
    </source>
</reference>
<dbReference type="Proteomes" id="UP001500979">
    <property type="component" value="Unassembled WGS sequence"/>
</dbReference>
<protein>
    <recommendedName>
        <fullName evidence="4">Helix-turn-helix domain-containing protein</fullName>
    </recommendedName>
</protein>
<dbReference type="SUPFAM" id="SSF46785">
    <property type="entry name" value="Winged helix' DNA-binding domain"/>
    <property type="match status" value="1"/>
</dbReference>
<dbReference type="Gene3D" id="1.10.10.10">
    <property type="entry name" value="Winged helix-like DNA-binding domain superfamily/Winged helix DNA-binding domain"/>
    <property type="match status" value="1"/>
</dbReference>
<evidence type="ECO:0000313" key="3">
    <source>
        <dbReference type="Proteomes" id="UP001500979"/>
    </source>
</evidence>
<sequence length="616" mass="68785">MCCTLPLGRRRPQLVDGGDELFVCDLCWRLAGGREAIEARAAGEQPVPLLELDPAAEAVLAAAEYDQLHPLDRLLTQAGVRWAVLRFIVPTARVDLASKVLTRVAPEWTRPAESPYVWLDVVADRIRACTGTEFKRNAKRRRFWRIARVYAVCADRSGRPLTWVTQDDIAAAVGCSTRTVRRCLSWLQQEGLLWELVPGCRLPMMERPEGETPEERDERRQRLAAAIAAEEAARERARVELEHVRKGASGRAARALAQRDAGEIPRIDIPSTSTQPDQEQDAERPLVNLCPVYELRVPLTAAERREADELAQAHRPVLTAGEQLLERFRRHQVHPRNAEVQVEVAGGVFGVTEAGLLRWLGWQDLLPWRSGASLQGIVGMLRTDAVDESPQLTALIEDFVHPPQVSLVDQEKSNYVRGVDNRRAPRGSDKKGLSSIENGPELPAEAKTQGSATDARRKRPSRAQRAAERLLRGLLRPEVSDGVSIRWLTARLRGSKLLDYGWTEQDLADQIHGLLEYRHLPRHIHNSRAWISARLAKATPELPPSKQQAIRAVEVAAADERRAARETAALRERREEIAARRAAIDACDLCDELGWLPVPDGVPVPKCNHDPDTGGW</sequence>
<gene>
    <name evidence="2" type="ORF">GCM10010470_67080</name>
</gene>
<keyword evidence="3" id="KW-1185">Reference proteome</keyword>
<dbReference type="InterPro" id="IPR036390">
    <property type="entry name" value="WH_DNA-bd_sf"/>
</dbReference>
<evidence type="ECO:0000313" key="2">
    <source>
        <dbReference type="EMBL" id="GAA2822666.1"/>
    </source>
</evidence>
<dbReference type="InterPro" id="IPR036388">
    <property type="entry name" value="WH-like_DNA-bd_sf"/>
</dbReference>
<dbReference type="EMBL" id="BAAAUX010000053">
    <property type="protein sequence ID" value="GAA2822666.1"/>
    <property type="molecule type" value="Genomic_DNA"/>
</dbReference>
<feature type="region of interest" description="Disordered" evidence="1">
    <location>
        <begin position="416"/>
        <end position="463"/>
    </location>
</feature>
<feature type="region of interest" description="Disordered" evidence="1">
    <location>
        <begin position="252"/>
        <end position="282"/>
    </location>
</feature>
<evidence type="ECO:0008006" key="4">
    <source>
        <dbReference type="Google" id="ProtNLM"/>
    </source>
</evidence>